<accession>A0A6G6WHD2</accession>
<keyword evidence="4" id="KW-0067">ATP-binding</keyword>
<evidence type="ECO:0000256" key="4">
    <source>
        <dbReference type="ARBA" id="ARBA00022840"/>
    </source>
</evidence>
<dbReference type="GO" id="GO:0005324">
    <property type="term" value="F:long-chain fatty acid transmembrane transporter activity"/>
    <property type="evidence" value="ECO:0007669"/>
    <property type="project" value="TreeGrafter"/>
</dbReference>
<dbReference type="EMBL" id="CP049257">
    <property type="protein sequence ID" value="QIG44616.1"/>
    <property type="molecule type" value="Genomic_DNA"/>
</dbReference>
<evidence type="ECO:0000256" key="2">
    <source>
        <dbReference type="ARBA" id="ARBA00022598"/>
    </source>
</evidence>
<dbReference type="Gene3D" id="3.40.50.12780">
    <property type="entry name" value="N-terminal domain of ligase-like"/>
    <property type="match status" value="1"/>
</dbReference>
<protein>
    <submittedName>
        <fullName evidence="8">ATP-dependent acyl-CoA ligase</fullName>
    </submittedName>
</protein>
<evidence type="ECO:0000256" key="1">
    <source>
        <dbReference type="ARBA" id="ARBA00006432"/>
    </source>
</evidence>
<evidence type="ECO:0000256" key="3">
    <source>
        <dbReference type="ARBA" id="ARBA00022741"/>
    </source>
</evidence>
<dbReference type="GO" id="GO:0044539">
    <property type="term" value="P:long-chain fatty acid import into cell"/>
    <property type="evidence" value="ECO:0007669"/>
    <property type="project" value="TreeGrafter"/>
</dbReference>
<dbReference type="PANTHER" id="PTHR43107">
    <property type="entry name" value="LONG-CHAIN FATTY ACID TRANSPORT PROTEIN"/>
    <property type="match status" value="1"/>
</dbReference>
<keyword evidence="9" id="KW-1185">Reference proteome</keyword>
<gene>
    <name evidence="8" type="ORF">G5V58_19140</name>
</gene>
<feature type="compositionally biased region" description="Basic and acidic residues" evidence="5">
    <location>
        <begin position="527"/>
        <end position="536"/>
    </location>
</feature>
<proteinExistence type="inferred from homology"/>
<dbReference type="Pfam" id="PF00501">
    <property type="entry name" value="AMP-binding"/>
    <property type="match status" value="1"/>
</dbReference>
<evidence type="ECO:0000259" key="7">
    <source>
        <dbReference type="Pfam" id="PF13193"/>
    </source>
</evidence>
<evidence type="ECO:0000313" key="9">
    <source>
        <dbReference type="Proteomes" id="UP000502996"/>
    </source>
</evidence>
<dbReference type="RefSeq" id="WP_165236340.1">
    <property type="nucleotide sequence ID" value="NZ_CP049257.1"/>
</dbReference>
<dbReference type="Proteomes" id="UP000502996">
    <property type="component" value="Chromosome"/>
</dbReference>
<dbReference type="InterPro" id="IPR020845">
    <property type="entry name" value="AMP-binding_CS"/>
</dbReference>
<dbReference type="GO" id="GO:0005886">
    <property type="term" value="C:plasma membrane"/>
    <property type="evidence" value="ECO:0007669"/>
    <property type="project" value="TreeGrafter"/>
</dbReference>
<comment type="similarity">
    <text evidence="1">Belongs to the ATP-dependent AMP-binding enzyme family.</text>
</comment>
<feature type="region of interest" description="Disordered" evidence="5">
    <location>
        <begin position="527"/>
        <end position="552"/>
    </location>
</feature>
<dbReference type="AlphaFoldDB" id="A0A6G6WHD2"/>
<dbReference type="InterPro" id="IPR045851">
    <property type="entry name" value="AMP-bd_C_sf"/>
</dbReference>
<name>A0A6G6WHD2_9ACTN</name>
<dbReference type="InterPro" id="IPR025110">
    <property type="entry name" value="AMP-bd_C"/>
</dbReference>
<dbReference type="KEGG" id="nano:G5V58_19140"/>
<sequence length="552" mass="61543">MQYYEDLVPTFPDPETWTFGHVLRHHAAERPDAVCLDTPEEQQTWTYSEALDFSERIASALYAAGAAQGDRVVLMAYNSSRFVRTWWGISLGGLVEVPINTNYEGEFLRHQLDVAQARYAVIDDVMAERWVAVAEHARGIEKFWVIDSGAGIRDKAVDLLREHGWEAAEWEELEAAEKAELPQVRPQDLGAIFYTSGTTGPSKGVAMPQSQLYFFAQIVVSLCRLTPEDVYLTTTPLFHGNATFMAVYPVIVAGGRAVVRPKFSASRWIDHVRDSGVTATNFVGVMMDFAWKQDPRADDRDNQLRVVYAAPTASTIVEQFRERYGIEAFVDAFGLTETCAPIMSPYAVPRPAGAAGLQNKEWFDIRLVDPETDREVAVGEIGELVVRPVHPWTCSGGYYNMPEKTVEAWRNLWFHTGDALRQDEDGWFYFIDRYKDALRRRGENISSYEVEQALLGHPDVVEAAVVGVPADQEAGEDEVLAVVVTTGPDAVSAGDLLAWAQGKIPAFAIPRYLRIVDALPKTPSEKVRKAALRDDGVTADTFDSTQPRGETR</sequence>
<evidence type="ECO:0000259" key="6">
    <source>
        <dbReference type="Pfam" id="PF00501"/>
    </source>
</evidence>
<dbReference type="GO" id="GO:0005524">
    <property type="term" value="F:ATP binding"/>
    <property type="evidence" value="ECO:0007669"/>
    <property type="project" value="UniProtKB-KW"/>
</dbReference>
<evidence type="ECO:0000313" key="8">
    <source>
        <dbReference type="EMBL" id="QIG44616.1"/>
    </source>
</evidence>
<evidence type="ECO:0000256" key="5">
    <source>
        <dbReference type="SAM" id="MobiDB-lite"/>
    </source>
</evidence>
<organism evidence="8 9">
    <name type="scientific">Nocardioides anomalus</name>
    <dbReference type="NCBI Taxonomy" id="2712223"/>
    <lineage>
        <taxon>Bacteria</taxon>
        <taxon>Bacillati</taxon>
        <taxon>Actinomycetota</taxon>
        <taxon>Actinomycetes</taxon>
        <taxon>Propionibacteriales</taxon>
        <taxon>Nocardioidaceae</taxon>
        <taxon>Nocardioides</taxon>
    </lineage>
</organism>
<dbReference type="InterPro" id="IPR000873">
    <property type="entry name" value="AMP-dep_synth/lig_dom"/>
</dbReference>
<dbReference type="PANTHER" id="PTHR43107:SF15">
    <property type="entry name" value="FATTY ACID TRANSPORT PROTEIN 3, ISOFORM A"/>
    <property type="match status" value="1"/>
</dbReference>
<keyword evidence="2 8" id="KW-0436">Ligase</keyword>
<dbReference type="PROSITE" id="PS00455">
    <property type="entry name" value="AMP_BINDING"/>
    <property type="match status" value="1"/>
</dbReference>
<dbReference type="SUPFAM" id="SSF56801">
    <property type="entry name" value="Acetyl-CoA synthetase-like"/>
    <property type="match status" value="1"/>
</dbReference>
<feature type="domain" description="AMP-dependent synthetase/ligase" evidence="6">
    <location>
        <begin position="23"/>
        <end position="387"/>
    </location>
</feature>
<dbReference type="Gene3D" id="3.30.300.30">
    <property type="match status" value="1"/>
</dbReference>
<reference evidence="8 9" key="1">
    <citation type="submission" date="2020-02" db="EMBL/GenBank/DDBJ databases">
        <title>Full genome sequence of Nocardioides sp. R-3366.</title>
        <authorList>
            <person name="Im W.-T."/>
        </authorList>
    </citation>
    <scope>NUCLEOTIDE SEQUENCE [LARGE SCALE GENOMIC DNA]</scope>
    <source>
        <strain evidence="8 9">R-3366</strain>
    </source>
</reference>
<dbReference type="GO" id="GO:0004467">
    <property type="term" value="F:long-chain fatty acid-CoA ligase activity"/>
    <property type="evidence" value="ECO:0007669"/>
    <property type="project" value="TreeGrafter"/>
</dbReference>
<dbReference type="InterPro" id="IPR042099">
    <property type="entry name" value="ANL_N_sf"/>
</dbReference>
<keyword evidence="3" id="KW-0547">Nucleotide-binding</keyword>
<feature type="domain" description="AMP-binding enzyme C-terminal" evidence="7">
    <location>
        <begin position="449"/>
        <end position="526"/>
    </location>
</feature>
<dbReference type="Pfam" id="PF13193">
    <property type="entry name" value="AMP-binding_C"/>
    <property type="match status" value="1"/>
</dbReference>
<feature type="compositionally biased region" description="Polar residues" evidence="5">
    <location>
        <begin position="541"/>
        <end position="552"/>
    </location>
</feature>